<dbReference type="InterPro" id="IPR007844">
    <property type="entry name" value="AsmA"/>
</dbReference>
<name>A0AAU8CYD6_9HYPH</name>
<protein>
    <submittedName>
        <fullName evidence="4">AsmA-like C-terminal region-containing protein</fullName>
    </submittedName>
</protein>
<organism evidence="4">
    <name type="scientific">Mesorhizobium sp. WSM2240</name>
    <dbReference type="NCBI Taxonomy" id="3228851"/>
    <lineage>
        <taxon>Bacteria</taxon>
        <taxon>Pseudomonadati</taxon>
        <taxon>Pseudomonadota</taxon>
        <taxon>Alphaproteobacteria</taxon>
        <taxon>Hyphomicrobiales</taxon>
        <taxon>Phyllobacteriaceae</taxon>
        <taxon>Mesorhizobium</taxon>
    </lineage>
</organism>
<keyword evidence="2" id="KW-0472">Membrane</keyword>
<dbReference type="PANTHER" id="PTHR30441">
    <property type="entry name" value="DUF748 DOMAIN-CONTAINING PROTEIN"/>
    <property type="match status" value="1"/>
</dbReference>
<evidence type="ECO:0000313" key="4">
    <source>
        <dbReference type="EMBL" id="XCG51649.1"/>
    </source>
</evidence>
<evidence type="ECO:0000256" key="2">
    <source>
        <dbReference type="SAM" id="Phobius"/>
    </source>
</evidence>
<dbReference type="RefSeq" id="WP_353645914.1">
    <property type="nucleotide sequence ID" value="NZ_CP159253.1"/>
</dbReference>
<keyword evidence="2" id="KW-1133">Transmembrane helix</keyword>
<keyword evidence="2" id="KW-0812">Transmembrane</keyword>
<dbReference type="InterPro" id="IPR017023">
    <property type="entry name" value="UCP034039"/>
</dbReference>
<feature type="compositionally biased region" description="Polar residues" evidence="1">
    <location>
        <begin position="1301"/>
        <end position="1313"/>
    </location>
</feature>
<feature type="compositionally biased region" description="Basic and acidic residues" evidence="1">
    <location>
        <begin position="1272"/>
        <end position="1283"/>
    </location>
</feature>
<gene>
    <name evidence="4" type="ORF">ABVK50_16820</name>
</gene>
<sequence length="1313" mass="136610">MLARLFVIIGGLIVVVLTAALVGPYFVDWTSYRADFEREASAILGRKVTVEGDASARLLPFPSVTFSDVSVGGGSSAAPAMTIETFSMDAELAPFLRGEFLIFDMRMVRPKATVDVAADGTVDWTVRPSTPFKASQISLERLTVTDGQVIVRHAASGRTHALSEINAEISARSFAGPWRADGTVRMDGMPVALAVSTGVADDAGQMRLRIKAEPQQYGIAIETDGNVRIEEGAAVYTGVFKIAGGKREAESLRGSDGQPVKVGALEDDPGYRINGRFTLDHERLGIDEFRFETGPLDNPYTADGTAFVEIGAEPRFLVETSGAQVRFDEAVGAEEGAKLSLSQRIAALETALTGLPRPAIPGAVKVNLPAVVVGDTTIRNVRLSAEPADGGWNLNSLGATLPGRTTLEADGFLRTEGEFGFDGSLLLAINQPSGFAAWVAKDVDDAIRRLPAAGFKAEVEMTKQRQLFSDLELVLGDAVFHGAIDSRQPADLRPSVLLKLDGEALDVDGLTAFASLFVSDEGANRFADRDLDFQITAGPVSAGGLTAETVDTALRLRSGVLEIDRLAIGGLAGASVSATGTIKGFPENPTGNLDASVVAVDLAPLVSLAAARHPDNPLLAGLDRRAAAYSGLLADTRIDLIASAAANDNRTTGLALSLQGDAGGSAISAALSGSAKAGAIGEGEMSLSLSARNDDATSLMALAGLPVLPLGAVGPGEMTLSAKGEPAEGMETAFALSGDDFLASFEGTSSFGDQGLAAKGKSQLESADLEPWLMTGGVSLPGMGLGMPVALAAEADYADGLLVLAGLNGTVNENAVSGDVNAEIREGAPHLTGALALDALDLEPVAAMLLGENSMAPAAEGGWPSVPFQPKSAAPFTAEMDISAGTLSAGAAASAYDATMAFRLDAEGMRVSDLQGKLFGGDLAGLLELKNNGGTGLFSGQLSLTGADLETALPGVGLSGAGDFSAALSASGKSVGGMVAALSGSGTAALKDLTIAGLNSQAFPAFIARADAIGRDIDAAQTAGFAPEIAAGGSFSAEGAEIAFTVAGGVLRAPPVSLENQDAAVTADIRADLNTREVAVEGTIAYKPGDEALAGSEPLLRFHLQGRPGEAERVFDSEPLAQFLTQRALEREQARVEAMQAELLEKQRLRREVRYFAALQAERERAAEQARIAEEARLRALTEAARAEEEARLKAEAEEKARLEAEAKARAEEEARLKAEAEERARLEAEARARAEEEARLKAEAEERAEQAAKRAADEKARREAVTPPPAEIERTPLPEPRADGPAAIIPPEPKRPAPNTIESFIRSLQNAE</sequence>
<dbReference type="GO" id="GO:0090313">
    <property type="term" value="P:regulation of protein targeting to membrane"/>
    <property type="evidence" value="ECO:0007669"/>
    <property type="project" value="TreeGrafter"/>
</dbReference>
<accession>A0AAU8CYD6</accession>
<feature type="region of interest" description="Disordered" evidence="1">
    <location>
        <begin position="1227"/>
        <end position="1313"/>
    </location>
</feature>
<feature type="domain" description="AsmA" evidence="3">
    <location>
        <begin position="3"/>
        <end position="177"/>
    </location>
</feature>
<dbReference type="EMBL" id="CP159253">
    <property type="protein sequence ID" value="XCG51649.1"/>
    <property type="molecule type" value="Genomic_DNA"/>
</dbReference>
<dbReference type="PIRSF" id="PIRSF034039">
    <property type="entry name" value="UCP034039"/>
    <property type="match status" value="1"/>
</dbReference>
<dbReference type="PANTHER" id="PTHR30441:SF4">
    <property type="entry name" value="PROTEIN ASMA"/>
    <property type="match status" value="1"/>
</dbReference>
<dbReference type="Pfam" id="PF05170">
    <property type="entry name" value="AsmA"/>
    <property type="match status" value="1"/>
</dbReference>
<feature type="transmembrane region" description="Helical" evidence="2">
    <location>
        <begin position="5"/>
        <end position="27"/>
    </location>
</feature>
<proteinExistence type="predicted"/>
<dbReference type="InterPro" id="IPR052894">
    <property type="entry name" value="AsmA-related"/>
</dbReference>
<dbReference type="GO" id="GO:0005886">
    <property type="term" value="C:plasma membrane"/>
    <property type="evidence" value="ECO:0007669"/>
    <property type="project" value="TreeGrafter"/>
</dbReference>
<evidence type="ECO:0000259" key="3">
    <source>
        <dbReference type="Pfam" id="PF05170"/>
    </source>
</evidence>
<evidence type="ECO:0000256" key="1">
    <source>
        <dbReference type="SAM" id="MobiDB-lite"/>
    </source>
</evidence>
<reference evidence="4" key="1">
    <citation type="submission" date="2024-06" db="EMBL/GenBank/DDBJ databases">
        <title>Mesorhizobium karijinii sp. nov., a symbiont of the iconic Swainsona formosa from arid Australia.</title>
        <authorList>
            <person name="Hill Y.J."/>
            <person name="Watkin E.L.J."/>
            <person name="O'Hara G.W."/>
            <person name="Terpolilli J."/>
            <person name="Tye M.L."/>
            <person name="Kohlmeier M.G."/>
        </authorList>
    </citation>
    <scope>NUCLEOTIDE SEQUENCE</scope>
    <source>
        <strain evidence="4">WSM2240</strain>
    </source>
</reference>
<feature type="compositionally biased region" description="Basic and acidic residues" evidence="1">
    <location>
        <begin position="1227"/>
        <end position="1265"/>
    </location>
</feature>